<evidence type="ECO:0000259" key="1">
    <source>
        <dbReference type="SMART" id="SM00507"/>
    </source>
</evidence>
<reference evidence="3" key="1">
    <citation type="submission" date="2008-02" db="EMBL/GenBank/DDBJ databases">
        <title>Complete sequence of chromosome 1 of Burkholderia cenocepacia MC0-3.</title>
        <authorList>
            <person name="Copeland A."/>
            <person name="Lucas S."/>
            <person name="Lapidus A."/>
            <person name="Barry K."/>
            <person name="Bruce D."/>
            <person name="Goodwin L."/>
            <person name="Glavina del Rio T."/>
            <person name="Dalin E."/>
            <person name="Tice H."/>
            <person name="Pitluck S."/>
            <person name="Chain P."/>
            <person name="Malfatti S."/>
            <person name="Shin M."/>
            <person name="Vergez L."/>
            <person name="Schmutz J."/>
            <person name="Larimer F."/>
            <person name="Land M."/>
            <person name="Hauser L."/>
            <person name="Kyrpides N."/>
            <person name="Mikhailova N."/>
            <person name="Tiedje J."/>
            <person name="Richardson P."/>
        </authorList>
    </citation>
    <scope>NUCLEOTIDE SEQUENCE [LARGE SCALE GENOMIC DNA]</scope>
    <source>
        <strain evidence="3">MC0-3</strain>
    </source>
</reference>
<dbReference type="GO" id="GO:0003676">
    <property type="term" value="F:nucleic acid binding"/>
    <property type="evidence" value="ECO:0007669"/>
    <property type="project" value="InterPro"/>
</dbReference>
<dbReference type="GO" id="GO:0004519">
    <property type="term" value="F:endonuclease activity"/>
    <property type="evidence" value="ECO:0007669"/>
    <property type="project" value="UniProtKB-KW"/>
</dbReference>
<dbReference type="GO" id="GO:0008270">
    <property type="term" value="F:zinc ion binding"/>
    <property type="evidence" value="ECO:0007669"/>
    <property type="project" value="InterPro"/>
</dbReference>
<dbReference type="RefSeq" id="WP_012328247.1">
    <property type="nucleotide sequence ID" value="NC_010508.1"/>
</dbReference>
<dbReference type="SMART" id="SM00507">
    <property type="entry name" value="HNHc"/>
    <property type="match status" value="1"/>
</dbReference>
<dbReference type="CDD" id="cd00085">
    <property type="entry name" value="HNHc"/>
    <property type="match status" value="1"/>
</dbReference>
<dbReference type="HOGENOM" id="CLU_108879_2_2_4"/>
<proteinExistence type="predicted"/>
<dbReference type="AlphaFoldDB" id="B1JZG9"/>
<dbReference type="InterPro" id="IPR002711">
    <property type="entry name" value="HNH"/>
</dbReference>
<dbReference type="EMBL" id="CP000958">
    <property type="protein sequence ID" value="ACA90462.1"/>
    <property type="molecule type" value="Genomic_DNA"/>
</dbReference>
<dbReference type="Gene3D" id="1.10.30.50">
    <property type="match status" value="1"/>
</dbReference>
<keyword evidence="2" id="KW-0255">Endonuclease</keyword>
<accession>B1JZG9</accession>
<sequence>MPNAIKTHKPRRLPVKHATLKQRNSHRTLALNGAAWRRLRNLVLTEQPLCVHCQQEGRLVAATDVDHVDNDPTNNARSNLVGLCHPCHSRKTRHWMLTR</sequence>
<name>B1JZG9_BURO0</name>
<evidence type="ECO:0000313" key="2">
    <source>
        <dbReference type="EMBL" id="ACA90462.1"/>
    </source>
</evidence>
<evidence type="ECO:0000313" key="3">
    <source>
        <dbReference type="Proteomes" id="UP000002169"/>
    </source>
</evidence>
<organism evidence="2 3">
    <name type="scientific">Burkholderia orbicola (strain MC0-3)</name>
    <dbReference type="NCBI Taxonomy" id="406425"/>
    <lineage>
        <taxon>Bacteria</taxon>
        <taxon>Pseudomonadati</taxon>
        <taxon>Pseudomonadota</taxon>
        <taxon>Betaproteobacteria</taxon>
        <taxon>Burkholderiales</taxon>
        <taxon>Burkholderiaceae</taxon>
        <taxon>Burkholderia</taxon>
        <taxon>Burkholderia cepacia complex</taxon>
        <taxon>Burkholderia orbicola</taxon>
    </lineage>
</organism>
<protein>
    <submittedName>
        <fullName evidence="2">HNH endonuclease</fullName>
    </submittedName>
</protein>
<dbReference type="Pfam" id="PF01844">
    <property type="entry name" value="HNH"/>
    <property type="match status" value="1"/>
</dbReference>
<feature type="domain" description="HNH nuclease" evidence="1">
    <location>
        <begin position="38"/>
        <end position="89"/>
    </location>
</feature>
<keyword evidence="2" id="KW-0378">Hydrolase</keyword>
<keyword evidence="2" id="KW-0540">Nuclease</keyword>
<dbReference type="Proteomes" id="UP000002169">
    <property type="component" value="Chromosome 1"/>
</dbReference>
<gene>
    <name evidence="2" type="ordered locus">Bcenmc03_1287</name>
</gene>
<dbReference type="InterPro" id="IPR003615">
    <property type="entry name" value="HNH_nuc"/>
</dbReference>
<dbReference type="KEGG" id="bcm:Bcenmc03_1287"/>